<keyword evidence="2" id="KW-0805">Transcription regulation</keyword>
<feature type="domain" description="BHLH" evidence="7">
    <location>
        <begin position="729"/>
        <end position="778"/>
    </location>
</feature>
<protein>
    <submittedName>
        <fullName evidence="9">Uncharacterized protein</fullName>
    </submittedName>
</protein>
<dbReference type="InterPro" id="IPR036638">
    <property type="entry name" value="HLH_DNA-bd_sf"/>
</dbReference>
<dbReference type="Pfam" id="PF00010">
    <property type="entry name" value="HLH"/>
    <property type="match status" value="1"/>
</dbReference>
<dbReference type="InterPro" id="IPR011598">
    <property type="entry name" value="bHLH_dom"/>
</dbReference>
<evidence type="ECO:0000256" key="5">
    <source>
        <dbReference type="ARBA" id="ARBA00023242"/>
    </source>
</evidence>
<dbReference type="PANTHER" id="PTHR46266">
    <property type="entry name" value="TRANSCRIPTION FACTOR TT8"/>
    <property type="match status" value="1"/>
</dbReference>
<dbReference type="Gene3D" id="3.90.1320.10">
    <property type="entry name" value="Outer-capsid protein sigma 3, large lobe"/>
    <property type="match status" value="1"/>
</dbReference>
<dbReference type="Pfam" id="PF03080">
    <property type="entry name" value="Neprosin"/>
    <property type="match status" value="1"/>
</dbReference>
<dbReference type="GO" id="GO:0005634">
    <property type="term" value="C:nucleus"/>
    <property type="evidence" value="ECO:0007669"/>
    <property type="project" value="UniProtKB-SubCell"/>
</dbReference>
<keyword evidence="3" id="KW-0010">Activator</keyword>
<feature type="coiled-coil region" evidence="6">
    <location>
        <begin position="768"/>
        <end position="795"/>
    </location>
</feature>
<dbReference type="Pfam" id="PF22754">
    <property type="entry name" value="bHLH-TF_ACT-like_plant"/>
    <property type="match status" value="1"/>
</dbReference>
<evidence type="ECO:0000256" key="2">
    <source>
        <dbReference type="ARBA" id="ARBA00023015"/>
    </source>
</evidence>
<sequence length="931" mass="105108">MAMKRTSLTTTSKYYGAQAYFNLYNLPVLSSQYSSVLMSLENGPYNEINVIEAGWSVNPLLFGDNLTRFYTSGSADNFHRTGCHNLNCPGFVQVSSTISLGLAFTDMSIYGGLQYDMKVRVYKDEHWWLFFQVDNEVVGYWPHGLFKSLSRHATWLSWGGEVYSPPNTPSPPMGNGHLYELGVKNFGHVCYARALQVQEKLGGNFNDLGSRTSDFVDNPKCYNIGGEEDWGVGWGHAFHFGGPGGKNGRSWTLARVWLYGNSNLREKNSHRFMCWAMAKGIQNQEGVPENLRKQLAVAVRSVQWSYAIFWSLSTKQEGVLEWGEGYYNGDIKTRKTVQAMELKPDKMGLRRSEQLRELYESLLDGESDLAKRPSASLSPEDLSDAEWYYLVCMSFVFNHGQSLPGRALANGQPIWLCSAHCADSKVFSRSLLAKSASIQTVICFPHLGGVIELGVTELVLEDPNLIQHIKTSLLEFSKPVCSEKSSSTARNTDDDTDRMCTKVDHAIVDTVALENFYSPTDDIKFNEERLNELDENFCDDFTMGSPDDCSNGCDHNQQTEDSFMLEGINGGASQVQSWHFMDDDFSNCVQGSMNSSDCISQAFVNQEKAISPPMCGDVNNLHLKELQECNHTKFSSLDLGNDDNLHYRRTLSTILRNSHLLIENLCFQNCDRKSSFVSWKKGGMVAGQRPREQQKMLKKILRKVPLMHGGSLLKLENENDRKDWLWKPENDKICVQQALPDKITENEKFLVLKSMVPSLSKIDKASILGDAIEYLKELEARVEELESCIDLTDEARVRREYPDMVEQTSDNYENRMIDYGKKPWINKRKASDIDETDTELNSVVPNDGPLLDMKVSIKEQEVLIEMRCPWRDYLLLDVIDAINSLNLDAHTVQSSTVDGILNLTLKSKFRGEAVASARMIKQALSRIAGKC</sequence>
<dbReference type="PANTHER" id="PTHR46266:SF1">
    <property type="entry name" value="TRANSCRIPTION FACTOR MYC1"/>
    <property type="match status" value="1"/>
</dbReference>
<evidence type="ECO:0000256" key="3">
    <source>
        <dbReference type="ARBA" id="ARBA00023159"/>
    </source>
</evidence>
<feature type="domain" description="Neprosin PEP catalytic" evidence="8">
    <location>
        <begin position="1"/>
        <end position="247"/>
    </location>
</feature>
<reference evidence="9 10" key="1">
    <citation type="submission" date="2019-09" db="EMBL/GenBank/DDBJ databases">
        <title>A chromosome-level genome assembly of the Chinese tupelo Nyssa sinensis.</title>
        <authorList>
            <person name="Yang X."/>
            <person name="Kang M."/>
            <person name="Yang Y."/>
            <person name="Xiong H."/>
            <person name="Wang M."/>
            <person name="Zhang Z."/>
            <person name="Wang Z."/>
            <person name="Wu H."/>
            <person name="Ma T."/>
            <person name="Liu J."/>
            <person name="Xi Z."/>
        </authorList>
    </citation>
    <scope>NUCLEOTIDE SEQUENCE [LARGE SCALE GENOMIC DNA]</scope>
    <source>
        <strain evidence="9">J267</strain>
        <tissue evidence="9">Leaf</tissue>
    </source>
</reference>
<name>A0A5J4ZE91_9ASTE</name>
<accession>A0A5J4ZE91</accession>
<evidence type="ECO:0000256" key="1">
    <source>
        <dbReference type="ARBA" id="ARBA00004123"/>
    </source>
</evidence>
<dbReference type="Gene3D" id="4.10.280.10">
    <property type="entry name" value="Helix-loop-helix DNA-binding domain"/>
    <property type="match status" value="1"/>
</dbReference>
<evidence type="ECO:0000256" key="4">
    <source>
        <dbReference type="ARBA" id="ARBA00023163"/>
    </source>
</evidence>
<gene>
    <name evidence="9" type="ORF">F0562_019225</name>
</gene>
<dbReference type="EMBL" id="CM018052">
    <property type="protein sequence ID" value="KAA8516046.1"/>
    <property type="molecule type" value="Genomic_DNA"/>
</dbReference>
<dbReference type="SMART" id="SM00353">
    <property type="entry name" value="HLH"/>
    <property type="match status" value="1"/>
</dbReference>
<dbReference type="AlphaFoldDB" id="A0A5J4ZE91"/>
<dbReference type="GO" id="GO:0080090">
    <property type="term" value="P:regulation of primary metabolic process"/>
    <property type="evidence" value="ECO:0007669"/>
    <property type="project" value="UniProtKB-ARBA"/>
</dbReference>
<evidence type="ECO:0000313" key="9">
    <source>
        <dbReference type="EMBL" id="KAA8516046.1"/>
    </source>
</evidence>
<keyword evidence="4" id="KW-0804">Transcription</keyword>
<dbReference type="Proteomes" id="UP000325577">
    <property type="component" value="Linkage Group LG9"/>
</dbReference>
<evidence type="ECO:0000313" key="10">
    <source>
        <dbReference type="Proteomes" id="UP000325577"/>
    </source>
</evidence>
<organism evidence="9 10">
    <name type="scientific">Nyssa sinensis</name>
    <dbReference type="NCBI Taxonomy" id="561372"/>
    <lineage>
        <taxon>Eukaryota</taxon>
        <taxon>Viridiplantae</taxon>
        <taxon>Streptophyta</taxon>
        <taxon>Embryophyta</taxon>
        <taxon>Tracheophyta</taxon>
        <taxon>Spermatophyta</taxon>
        <taxon>Magnoliopsida</taxon>
        <taxon>eudicotyledons</taxon>
        <taxon>Gunneridae</taxon>
        <taxon>Pentapetalae</taxon>
        <taxon>asterids</taxon>
        <taxon>Cornales</taxon>
        <taxon>Nyssaceae</taxon>
        <taxon>Nyssa</taxon>
    </lineage>
</organism>
<dbReference type="GO" id="GO:0046983">
    <property type="term" value="F:protein dimerization activity"/>
    <property type="evidence" value="ECO:0007669"/>
    <property type="project" value="InterPro"/>
</dbReference>
<evidence type="ECO:0000256" key="6">
    <source>
        <dbReference type="SAM" id="Coils"/>
    </source>
</evidence>
<dbReference type="InterPro" id="IPR025610">
    <property type="entry name" value="MYC/MYB_N"/>
</dbReference>
<dbReference type="InterPro" id="IPR004314">
    <property type="entry name" value="Neprosin"/>
</dbReference>
<dbReference type="Pfam" id="PF14215">
    <property type="entry name" value="bHLH-MYC_N"/>
    <property type="match status" value="1"/>
</dbReference>
<dbReference type="OrthoDB" id="690068at2759"/>
<keyword evidence="5" id="KW-0539">Nucleus</keyword>
<dbReference type="InterPro" id="IPR054502">
    <property type="entry name" value="bHLH-TF_ACT-like_plant"/>
</dbReference>
<dbReference type="PROSITE" id="PS50888">
    <property type="entry name" value="BHLH"/>
    <property type="match status" value="1"/>
</dbReference>
<proteinExistence type="predicted"/>
<evidence type="ECO:0000259" key="7">
    <source>
        <dbReference type="PROSITE" id="PS50888"/>
    </source>
</evidence>
<comment type="subcellular location">
    <subcellularLocation>
        <location evidence="1">Nucleus</location>
    </subcellularLocation>
</comment>
<keyword evidence="6" id="KW-0175">Coiled coil</keyword>
<dbReference type="PROSITE" id="PS52045">
    <property type="entry name" value="NEPROSIN_PEP_CD"/>
    <property type="match status" value="1"/>
</dbReference>
<evidence type="ECO:0000259" key="8">
    <source>
        <dbReference type="PROSITE" id="PS52045"/>
    </source>
</evidence>
<dbReference type="SUPFAM" id="SSF47459">
    <property type="entry name" value="HLH, helix-loop-helix DNA-binding domain"/>
    <property type="match status" value="1"/>
</dbReference>
<keyword evidence="10" id="KW-1185">Reference proteome</keyword>